<proteinExistence type="predicted"/>
<dbReference type="Proteomes" id="UP000557872">
    <property type="component" value="Unassembled WGS sequence"/>
</dbReference>
<evidence type="ECO:0008006" key="3">
    <source>
        <dbReference type="Google" id="ProtNLM"/>
    </source>
</evidence>
<dbReference type="AlphaFoldDB" id="A0A851GDT3"/>
<comment type="caution">
    <text evidence="1">The sequence shown here is derived from an EMBL/GenBank/DDBJ whole genome shotgun (WGS) entry which is preliminary data.</text>
</comment>
<dbReference type="EMBL" id="JACBAZ010000002">
    <property type="protein sequence ID" value="NWK55092.1"/>
    <property type="molecule type" value="Genomic_DNA"/>
</dbReference>
<evidence type="ECO:0000313" key="2">
    <source>
        <dbReference type="Proteomes" id="UP000557872"/>
    </source>
</evidence>
<organism evidence="1 2">
    <name type="scientific">Oceaniferula marina</name>
    <dbReference type="NCBI Taxonomy" id="2748318"/>
    <lineage>
        <taxon>Bacteria</taxon>
        <taxon>Pseudomonadati</taxon>
        <taxon>Verrucomicrobiota</taxon>
        <taxon>Verrucomicrobiia</taxon>
        <taxon>Verrucomicrobiales</taxon>
        <taxon>Verrucomicrobiaceae</taxon>
        <taxon>Oceaniferula</taxon>
    </lineage>
</organism>
<gene>
    <name evidence="1" type="ORF">HW115_05690</name>
</gene>
<keyword evidence="2" id="KW-1185">Reference proteome</keyword>
<sequence>MTGTNTILAGMTWTLMMLPGSGKESAPMNEEEMNGFDRAVEVISPVLKRFYPEGDGKWRVGTGFDYSTGDYGDSVDTDIMYVPFNLSYHHDQWVAKLSVPWIQIKGPGSVIGAGDGGVVIGGGEDEVNTESGLGDIWASLSYSLQSFPTEWGYLDLIGKVKFPTADEDRGLGTGEMDYTLQVDYFKSLGKFSPMATLAYKIKGDPDDYEIDNVFYLSVGADYRYNKEINFGATLDFQEASSSQSDDALELFAYLGYRFSDSFLVTGYGYTGFTNGSPDIGGGAQLRFTF</sequence>
<evidence type="ECO:0000313" key="1">
    <source>
        <dbReference type="EMBL" id="NWK55092.1"/>
    </source>
</evidence>
<protein>
    <recommendedName>
        <fullName evidence="3">Transporter</fullName>
    </recommendedName>
</protein>
<accession>A0A851GDT3</accession>
<name>A0A851GDT3_9BACT</name>
<reference evidence="1 2" key="1">
    <citation type="submission" date="2020-07" db="EMBL/GenBank/DDBJ databases">
        <title>Roseicoccus Jingziensis gen. nov., sp. nov., isolated from coastal seawater.</title>
        <authorList>
            <person name="Feng X."/>
        </authorList>
    </citation>
    <scope>NUCLEOTIDE SEQUENCE [LARGE SCALE GENOMIC DNA]</scope>
    <source>
        <strain evidence="1 2">N1E253</strain>
    </source>
</reference>
<dbReference type="RefSeq" id="WP_178931632.1">
    <property type="nucleotide sequence ID" value="NZ_JACBAZ010000002.1"/>
</dbReference>